<dbReference type="AlphaFoldDB" id="A0A8J5R5U6"/>
<protein>
    <recommendedName>
        <fullName evidence="1">Reverse transcriptase zinc-binding domain-containing protein</fullName>
    </recommendedName>
</protein>
<name>A0A8J5R5U6_ZIZPA</name>
<sequence length="282" mass="33053">MSLYPLFQTISRPLPRNGATISLWFDLWTNHPLHIALPKLFSFAKRKSTSLLHFFSHHNLASHFFLPLLEVAESELFQLLLAINSSNLLTDMPDSRHYIWGSTLFASHRLYASTFMHMISPPAFQWLWAINCTNRLKFFFWLLLHERLHTADVLIRKHLLPAGSDLHCSLCTMQHLESICHLFFNCAFSKHCWARIEIVWRQGSSPMQIIINSRSDYSWPFFMEIIVTGAWGLWIRRNDCIFRLKRATVGEWLSLFKTLLTSQASRCSPQRKQLILAWFSCL</sequence>
<reference evidence="2" key="2">
    <citation type="submission" date="2021-02" db="EMBL/GenBank/DDBJ databases">
        <authorList>
            <person name="Kimball J.A."/>
            <person name="Haas M.W."/>
            <person name="Macchietto M."/>
            <person name="Kono T."/>
            <person name="Duquette J."/>
            <person name="Shao M."/>
        </authorList>
    </citation>
    <scope>NUCLEOTIDE SEQUENCE</scope>
    <source>
        <tissue evidence="2">Fresh leaf tissue</tissue>
    </source>
</reference>
<dbReference type="Proteomes" id="UP000729402">
    <property type="component" value="Unassembled WGS sequence"/>
</dbReference>
<evidence type="ECO:0000313" key="2">
    <source>
        <dbReference type="EMBL" id="KAG8051905.1"/>
    </source>
</evidence>
<dbReference type="InterPro" id="IPR026960">
    <property type="entry name" value="RVT-Znf"/>
</dbReference>
<keyword evidence="3" id="KW-1185">Reference proteome</keyword>
<evidence type="ECO:0000313" key="3">
    <source>
        <dbReference type="Proteomes" id="UP000729402"/>
    </source>
</evidence>
<dbReference type="EMBL" id="JAAALK010000288">
    <property type="protein sequence ID" value="KAG8051905.1"/>
    <property type="molecule type" value="Genomic_DNA"/>
</dbReference>
<evidence type="ECO:0000259" key="1">
    <source>
        <dbReference type="Pfam" id="PF13966"/>
    </source>
</evidence>
<feature type="domain" description="Reverse transcriptase zinc-binding" evidence="1">
    <location>
        <begin position="105"/>
        <end position="193"/>
    </location>
</feature>
<dbReference type="Pfam" id="PF13966">
    <property type="entry name" value="zf-RVT"/>
    <property type="match status" value="1"/>
</dbReference>
<organism evidence="2 3">
    <name type="scientific">Zizania palustris</name>
    <name type="common">Northern wild rice</name>
    <dbReference type="NCBI Taxonomy" id="103762"/>
    <lineage>
        <taxon>Eukaryota</taxon>
        <taxon>Viridiplantae</taxon>
        <taxon>Streptophyta</taxon>
        <taxon>Embryophyta</taxon>
        <taxon>Tracheophyta</taxon>
        <taxon>Spermatophyta</taxon>
        <taxon>Magnoliopsida</taxon>
        <taxon>Liliopsida</taxon>
        <taxon>Poales</taxon>
        <taxon>Poaceae</taxon>
        <taxon>BOP clade</taxon>
        <taxon>Oryzoideae</taxon>
        <taxon>Oryzeae</taxon>
        <taxon>Zizaniinae</taxon>
        <taxon>Zizania</taxon>
    </lineage>
</organism>
<gene>
    <name evidence="2" type="ORF">GUJ93_ZPchr0001g32677</name>
</gene>
<reference evidence="2" key="1">
    <citation type="journal article" date="2021" name="bioRxiv">
        <title>Whole Genome Assembly and Annotation of Northern Wild Rice, Zizania palustris L., Supports a Whole Genome Duplication in the Zizania Genus.</title>
        <authorList>
            <person name="Haas M."/>
            <person name="Kono T."/>
            <person name="Macchietto M."/>
            <person name="Millas R."/>
            <person name="McGilp L."/>
            <person name="Shao M."/>
            <person name="Duquette J."/>
            <person name="Hirsch C.N."/>
            <person name="Kimball J."/>
        </authorList>
    </citation>
    <scope>NUCLEOTIDE SEQUENCE</scope>
    <source>
        <tissue evidence="2">Fresh leaf tissue</tissue>
    </source>
</reference>
<dbReference type="OrthoDB" id="696496at2759"/>
<proteinExistence type="predicted"/>
<accession>A0A8J5R5U6</accession>
<comment type="caution">
    <text evidence="2">The sequence shown here is derived from an EMBL/GenBank/DDBJ whole genome shotgun (WGS) entry which is preliminary data.</text>
</comment>